<sequence length="83" mass="9819">MNQTYPSLPDFDELMHLAQADPERLNELQRQINEQCISQASHPRSAWKLQKLIMQISKIKKSYRHPILVCDQLYILMQDVILL</sequence>
<reference evidence="1 2" key="1">
    <citation type="submission" date="2019-08" db="EMBL/GenBank/DDBJ databases">
        <title>Draft genome analysis of Rheinheimera tangshanensis isolated from the roots of fresh rice plants (Oryza sativa).</title>
        <authorList>
            <person name="Yu Q."/>
            <person name="Qi Y."/>
            <person name="Zhang H."/>
            <person name="Pu J."/>
        </authorList>
    </citation>
    <scope>NUCLEOTIDE SEQUENCE [LARGE SCALE GENOMIC DNA]</scope>
    <source>
        <strain evidence="1 2">JA3-B52</strain>
    </source>
</reference>
<dbReference type="InterPro" id="IPR021482">
    <property type="entry name" value="DUF3135"/>
</dbReference>
<evidence type="ECO:0000313" key="1">
    <source>
        <dbReference type="EMBL" id="TXK82027.1"/>
    </source>
</evidence>
<dbReference type="RefSeq" id="WP_147903285.1">
    <property type="nucleotide sequence ID" value="NZ_BAAAGC010000017.1"/>
</dbReference>
<proteinExistence type="predicted"/>
<keyword evidence="2" id="KW-1185">Reference proteome</keyword>
<comment type="caution">
    <text evidence="1">The sequence shown here is derived from an EMBL/GenBank/DDBJ whole genome shotgun (WGS) entry which is preliminary data.</text>
</comment>
<dbReference type="Proteomes" id="UP000321814">
    <property type="component" value="Unassembled WGS sequence"/>
</dbReference>
<dbReference type="EMBL" id="VRLR01000002">
    <property type="protein sequence ID" value="TXK82027.1"/>
    <property type="molecule type" value="Genomic_DNA"/>
</dbReference>
<evidence type="ECO:0000313" key="2">
    <source>
        <dbReference type="Proteomes" id="UP000321814"/>
    </source>
</evidence>
<name>A0A5C8LZ07_9GAMM</name>
<gene>
    <name evidence="1" type="ORF">FU839_03825</name>
</gene>
<dbReference type="AlphaFoldDB" id="A0A5C8LZ07"/>
<organism evidence="1 2">
    <name type="scientific">Rheinheimera tangshanensis</name>
    <dbReference type="NCBI Taxonomy" id="400153"/>
    <lineage>
        <taxon>Bacteria</taxon>
        <taxon>Pseudomonadati</taxon>
        <taxon>Pseudomonadota</taxon>
        <taxon>Gammaproteobacteria</taxon>
        <taxon>Chromatiales</taxon>
        <taxon>Chromatiaceae</taxon>
        <taxon>Rheinheimera</taxon>
    </lineage>
</organism>
<dbReference type="Pfam" id="PF11333">
    <property type="entry name" value="DUF3135"/>
    <property type="match status" value="1"/>
</dbReference>
<dbReference type="OrthoDB" id="5593306at2"/>
<protein>
    <submittedName>
        <fullName evidence="1">DUF3135 domain-containing protein</fullName>
    </submittedName>
</protein>
<accession>A0A5C8LZ07</accession>